<feature type="signal peptide" evidence="1">
    <location>
        <begin position="1"/>
        <end position="22"/>
    </location>
</feature>
<comment type="caution">
    <text evidence="2">The sequence shown here is derived from an EMBL/GenBank/DDBJ whole genome shotgun (WGS) entry which is preliminary data.</text>
</comment>
<dbReference type="EMBL" id="CAMXCT020001578">
    <property type="protein sequence ID" value="CAL1144697.1"/>
    <property type="molecule type" value="Genomic_DNA"/>
</dbReference>
<feature type="chain" id="PRO_5043270404" evidence="1">
    <location>
        <begin position="23"/>
        <end position="89"/>
    </location>
</feature>
<evidence type="ECO:0000313" key="3">
    <source>
        <dbReference type="EMBL" id="CAL1144697.1"/>
    </source>
</evidence>
<dbReference type="Proteomes" id="UP001152797">
    <property type="component" value="Unassembled WGS sequence"/>
</dbReference>
<evidence type="ECO:0000256" key="1">
    <source>
        <dbReference type="SAM" id="SignalP"/>
    </source>
</evidence>
<reference evidence="2" key="1">
    <citation type="submission" date="2022-10" db="EMBL/GenBank/DDBJ databases">
        <authorList>
            <person name="Chen Y."/>
            <person name="Dougan E. K."/>
            <person name="Chan C."/>
            <person name="Rhodes N."/>
            <person name="Thang M."/>
        </authorList>
    </citation>
    <scope>NUCLEOTIDE SEQUENCE</scope>
</reference>
<proteinExistence type="predicted"/>
<gene>
    <name evidence="2" type="ORF">C1SCF055_LOCUS18240</name>
</gene>
<dbReference type="EMBL" id="CAMXCT030001578">
    <property type="protein sequence ID" value="CAL4778634.1"/>
    <property type="molecule type" value="Genomic_DNA"/>
</dbReference>
<accession>A0A9P1CFH8</accession>
<protein>
    <submittedName>
        <fullName evidence="2">Uncharacterized protein</fullName>
    </submittedName>
</protein>
<evidence type="ECO:0000313" key="4">
    <source>
        <dbReference type="Proteomes" id="UP001152797"/>
    </source>
</evidence>
<keyword evidence="4" id="KW-1185">Reference proteome</keyword>
<evidence type="ECO:0000313" key="2">
    <source>
        <dbReference type="EMBL" id="CAI3991322.1"/>
    </source>
</evidence>
<name>A0A9P1CFH8_9DINO</name>
<dbReference type="EMBL" id="CAMXCT010001578">
    <property type="protein sequence ID" value="CAI3991322.1"/>
    <property type="molecule type" value="Genomic_DNA"/>
</dbReference>
<organism evidence="2">
    <name type="scientific">Cladocopium goreaui</name>
    <dbReference type="NCBI Taxonomy" id="2562237"/>
    <lineage>
        <taxon>Eukaryota</taxon>
        <taxon>Sar</taxon>
        <taxon>Alveolata</taxon>
        <taxon>Dinophyceae</taxon>
        <taxon>Suessiales</taxon>
        <taxon>Symbiodiniaceae</taxon>
        <taxon>Cladocopium</taxon>
    </lineage>
</organism>
<dbReference type="AlphaFoldDB" id="A0A9P1CFH8"/>
<sequence length="89" mass="9661">MLLRRSSRAGLWLALAIAMAFASPFFSNVTGEKGDESGPDLDLGTWGRKATKMLQVVQNLTWEPGDDISIFKVIGGPALFPHSEHSSDD</sequence>
<reference evidence="3" key="2">
    <citation type="submission" date="2024-04" db="EMBL/GenBank/DDBJ databases">
        <authorList>
            <person name="Chen Y."/>
            <person name="Shah S."/>
            <person name="Dougan E. K."/>
            <person name="Thang M."/>
            <person name="Chan C."/>
        </authorList>
    </citation>
    <scope>NUCLEOTIDE SEQUENCE [LARGE SCALE GENOMIC DNA]</scope>
</reference>
<keyword evidence="1" id="KW-0732">Signal</keyword>